<accession>S7WNL8</accession>
<organism evidence="2 3">
    <name type="scientific">Cyclobacterium qasimii M12-11B</name>
    <dbReference type="NCBI Taxonomy" id="641524"/>
    <lineage>
        <taxon>Bacteria</taxon>
        <taxon>Pseudomonadati</taxon>
        <taxon>Bacteroidota</taxon>
        <taxon>Cytophagia</taxon>
        <taxon>Cytophagales</taxon>
        <taxon>Cyclobacteriaceae</taxon>
        <taxon>Cyclobacterium</taxon>
    </lineage>
</organism>
<proteinExistence type="predicted"/>
<dbReference type="AlphaFoldDB" id="S7WNL8"/>
<protein>
    <submittedName>
        <fullName evidence="2">Uncharacterized protein</fullName>
    </submittedName>
</protein>
<feature type="region of interest" description="Disordered" evidence="1">
    <location>
        <begin position="95"/>
        <end position="118"/>
    </location>
</feature>
<dbReference type="STRING" id="641524.ADICYQ_2606"/>
<feature type="compositionally biased region" description="Polar residues" evidence="1">
    <location>
        <begin position="96"/>
        <end position="107"/>
    </location>
</feature>
<evidence type="ECO:0000313" key="2">
    <source>
        <dbReference type="EMBL" id="EPR68314.1"/>
    </source>
</evidence>
<evidence type="ECO:0000256" key="1">
    <source>
        <dbReference type="SAM" id="MobiDB-lite"/>
    </source>
</evidence>
<name>S7WNL8_9BACT</name>
<evidence type="ECO:0000313" key="3">
    <source>
        <dbReference type="Proteomes" id="UP000014974"/>
    </source>
</evidence>
<dbReference type="EMBL" id="ATNM01000105">
    <property type="protein sequence ID" value="EPR68314.1"/>
    <property type="molecule type" value="Genomic_DNA"/>
</dbReference>
<comment type="caution">
    <text evidence="2">The sequence shown here is derived from an EMBL/GenBank/DDBJ whole genome shotgun (WGS) entry which is preliminary data.</text>
</comment>
<dbReference type="Proteomes" id="UP000014974">
    <property type="component" value="Unassembled WGS sequence"/>
</dbReference>
<gene>
    <name evidence="2" type="ORF">ADICYQ_2606</name>
</gene>
<sequence length="118" mass="13158">MLPGTREGIAPVSQEAFSRDLLNGAHRFVDLKIEEANTERMRDWTIGFSSKEQKERFLSEKRDKLRSILGIATQPVKGSKIELIANVSDPVEVAETKNTPSTRSSGPFSKGCLEKGFY</sequence>
<reference evidence="2 3" key="1">
    <citation type="journal article" date="2013" name="Genome Announc.">
        <title>Draft Genome Sequence of Cyclobacterium qasimii Strain M12-11BT, Isolated from Arctic Marine Sediment.</title>
        <authorList>
            <person name="Shivaji S."/>
            <person name="Ara S."/>
            <person name="Singh A."/>
            <person name="Kumar Pinnaka A."/>
        </authorList>
    </citation>
    <scope>NUCLEOTIDE SEQUENCE [LARGE SCALE GENOMIC DNA]</scope>
    <source>
        <strain evidence="2 3">M12-11B</strain>
    </source>
</reference>